<dbReference type="RefSeq" id="WP_105217087.1">
    <property type="nucleotide sequence ID" value="NZ_CP027062.1"/>
</dbReference>
<sequence>MRNLFLVAAVAVLSFTTVQAQSISFGAKAGANFASLNGDDADDLDGRTSFQVGGVVNIGISELFAVQPEVVYSAQGYTQDTAFGEVKGKLDYINIPVLADFTLAEGFSLQGGPQVGINITDEAELDGETASIGAESVDFSAAIGAQYRTPLGLFFQARYSIGLSNVIGDTTIEGVTFETDAKNSVLSVAAGWFF</sequence>
<dbReference type="EMBL" id="CP027062">
    <property type="protein sequence ID" value="AVI51847.1"/>
    <property type="molecule type" value="Genomic_DNA"/>
</dbReference>
<protein>
    <submittedName>
        <fullName evidence="3">PorT family protein</fullName>
    </submittedName>
</protein>
<keyword evidence="1" id="KW-0732">Signal</keyword>
<dbReference type="OrthoDB" id="947434at2"/>
<name>A0A2S0HYT6_9FLAO</name>
<evidence type="ECO:0000256" key="1">
    <source>
        <dbReference type="SAM" id="SignalP"/>
    </source>
</evidence>
<gene>
    <name evidence="3" type="ORF">C5O00_12030</name>
</gene>
<dbReference type="Proteomes" id="UP000238442">
    <property type="component" value="Chromosome"/>
</dbReference>
<evidence type="ECO:0000313" key="4">
    <source>
        <dbReference type="Proteomes" id="UP000238442"/>
    </source>
</evidence>
<accession>A0A2S0HYT6</accession>
<evidence type="ECO:0000313" key="3">
    <source>
        <dbReference type="EMBL" id="AVI51847.1"/>
    </source>
</evidence>
<dbReference type="KEGG" id="aue:C5O00_12030"/>
<organism evidence="3 4">
    <name type="scientific">Pukyongia salina</name>
    <dbReference type="NCBI Taxonomy" id="2094025"/>
    <lineage>
        <taxon>Bacteria</taxon>
        <taxon>Pseudomonadati</taxon>
        <taxon>Bacteroidota</taxon>
        <taxon>Flavobacteriia</taxon>
        <taxon>Flavobacteriales</taxon>
        <taxon>Flavobacteriaceae</taxon>
        <taxon>Pukyongia</taxon>
    </lineage>
</organism>
<keyword evidence="4" id="KW-1185">Reference proteome</keyword>
<feature type="domain" description="Outer membrane protein beta-barrel" evidence="2">
    <location>
        <begin position="19"/>
        <end position="167"/>
    </location>
</feature>
<feature type="signal peptide" evidence="1">
    <location>
        <begin position="1"/>
        <end position="20"/>
    </location>
</feature>
<dbReference type="AlphaFoldDB" id="A0A2S0HYT6"/>
<evidence type="ECO:0000259" key="2">
    <source>
        <dbReference type="Pfam" id="PF13568"/>
    </source>
</evidence>
<feature type="chain" id="PRO_5015591093" evidence="1">
    <location>
        <begin position="21"/>
        <end position="194"/>
    </location>
</feature>
<reference evidence="3 4" key="1">
    <citation type="submission" date="2018-02" db="EMBL/GenBank/DDBJ databases">
        <title>Genomic analysis of the strain RR4-38 isolated from a seawater recirculating aquaculture system.</title>
        <authorList>
            <person name="Kim Y.-S."/>
            <person name="Jang Y.H."/>
            <person name="Kim K.-H."/>
        </authorList>
    </citation>
    <scope>NUCLEOTIDE SEQUENCE [LARGE SCALE GENOMIC DNA]</scope>
    <source>
        <strain evidence="3 4">RR4-38</strain>
    </source>
</reference>
<dbReference type="InterPro" id="IPR025665">
    <property type="entry name" value="Beta-barrel_OMP_2"/>
</dbReference>
<dbReference type="Pfam" id="PF13568">
    <property type="entry name" value="OMP_b-brl_2"/>
    <property type="match status" value="1"/>
</dbReference>
<proteinExistence type="predicted"/>